<organism evidence="1 2">
    <name type="scientific">Legionella resiliens</name>
    <dbReference type="NCBI Taxonomy" id="2905958"/>
    <lineage>
        <taxon>Bacteria</taxon>
        <taxon>Pseudomonadati</taxon>
        <taxon>Pseudomonadota</taxon>
        <taxon>Gammaproteobacteria</taxon>
        <taxon>Legionellales</taxon>
        <taxon>Legionellaceae</taxon>
        <taxon>Legionella</taxon>
    </lineage>
</organism>
<comment type="caution">
    <text evidence="1">The sequence shown here is derived from an EMBL/GenBank/DDBJ whole genome shotgun (WGS) entry which is preliminary data.</text>
</comment>
<keyword evidence="2" id="KW-1185">Reference proteome</keyword>
<dbReference type="Proteomes" id="UP001320170">
    <property type="component" value="Unassembled WGS sequence"/>
</dbReference>
<name>A0ABS8WWY5_9GAMM</name>
<proteinExistence type="predicted"/>
<reference evidence="1 2" key="1">
    <citation type="journal article" date="2024" name="Pathogens">
        <title>Characterization of a Novel Species of Legionella Isolated from a Healthcare Facility: Legionella resiliens sp. nov.</title>
        <authorList>
            <person name="Cristino S."/>
            <person name="Pascale M.R."/>
            <person name="Marino F."/>
            <person name="Derelitto C."/>
            <person name="Salaris S."/>
            <person name="Orsini M."/>
            <person name="Squarzoni S."/>
            <person name="Grottola A."/>
            <person name="Girolamini L."/>
        </authorList>
    </citation>
    <scope>NUCLEOTIDE SEQUENCE [LARGE SCALE GENOMIC DNA]</scope>
    <source>
        <strain evidence="1 2">8cVS16</strain>
    </source>
</reference>
<evidence type="ECO:0000313" key="2">
    <source>
        <dbReference type="Proteomes" id="UP001320170"/>
    </source>
</evidence>
<gene>
    <name evidence="1" type="ORF">LXO92_01220</name>
</gene>
<evidence type="ECO:0000313" key="1">
    <source>
        <dbReference type="EMBL" id="MCE3530995.1"/>
    </source>
</evidence>
<dbReference type="RefSeq" id="WP_232890208.1">
    <property type="nucleotide sequence ID" value="NZ_JAJSPM010000001.1"/>
</dbReference>
<sequence length="98" mass="11860">MKKFLAYWSKRRGKSVTDLKLLKTIYNAYYNDYITLFNNETKERETKIYVPIDIDKLSNQLKMDSEIFHQRLYTHLEKEFGHEDKHLFVKKLVATIIV</sequence>
<protein>
    <submittedName>
        <fullName evidence="1">Uncharacterized protein</fullName>
    </submittedName>
</protein>
<dbReference type="EMBL" id="JAJTND010000001">
    <property type="protein sequence ID" value="MCE3530995.1"/>
    <property type="molecule type" value="Genomic_DNA"/>
</dbReference>
<accession>A0ABS8WWY5</accession>